<comment type="caution">
    <text evidence="3">The sequence shown here is derived from an EMBL/GenBank/DDBJ whole genome shotgun (WGS) entry which is preliminary data.</text>
</comment>
<dbReference type="EMBL" id="RWJN01000054">
    <property type="protein sequence ID" value="TCD68928.1"/>
    <property type="molecule type" value="Genomic_DNA"/>
</dbReference>
<feature type="compositionally biased region" description="Basic and acidic residues" evidence="1">
    <location>
        <begin position="332"/>
        <end position="345"/>
    </location>
</feature>
<feature type="compositionally biased region" description="Polar residues" evidence="1">
    <location>
        <begin position="306"/>
        <end position="330"/>
    </location>
</feature>
<protein>
    <recommendedName>
        <fullName evidence="2">NYN domain-containing protein</fullName>
    </recommendedName>
</protein>
<feature type="compositionally biased region" description="Polar residues" evidence="1">
    <location>
        <begin position="238"/>
        <end position="251"/>
    </location>
</feature>
<keyword evidence="4" id="KW-1185">Reference proteome</keyword>
<dbReference type="GO" id="GO:0010468">
    <property type="term" value="P:regulation of gene expression"/>
    <property type="evidence" value="ECO:0007669"/>
    <property type="project" value="InterPro"/>
</dbReference>
<feature type="region of interest" description="Disordered" evidence="1">
    <location>
        <begin position="216"/>
        <end position="401"/>
    </location>
</feature>
<gene>
    <name evidence="3" type="ORF">EIP91_009479</name>
</gene>
<evidence type="ECO:0000259" key="2">
    <source>
        <dbReference type="Pfam" id="PF01936"/>
    </source>
</evidence>
<dbReference type="Proteomes" id="UP000292702">
    <property type="component" value="Unassembled WGS sequence"/>
</dbReference>
<accession>A0A4R0RXN9</accession>
<feature type="compositionally biased region" description="Polar residues" evidence="1">
    <location>
        <begin position="371"/>
        <end position="382"/>
    </location>
</feature>
<name>A0A4R0RXN9_9APHY</name>
<dbReference type="GO" id="GO:0005777">
    <property type="term" value="C:peroxisome"/>
    <property type="evidence" value="ECO:0007669"/>
    <property type="project" value="InterPro"/>
</dbReference>
<dbReference type="AlphaFoldDB" id="A0A4R0RXN9"/>
<evidence type="ECO:0000256" key="1">
    <source>
        <dbReference type="SAM" id="MobiDB-lite"/>
    </source>
</evidence>
<dbReference type="GO" id="GO:0004540">
    <property type="term" value="F:RNA nuclease activity"/>
    <property type="evidence" value="ECO:0007669"/>
    <property type="project" value="InterPro"/>
</dbReference>
<dbReference type="PANTHER" id="PTHR14379">
    <property type="entry name" value="LIMKAIN B LKAP"/>
    <property type="match status" value="1"/>
</dbReference>
<dbReference type="STRING" id="92696.A0A4R0RXN9"/>
<proteinExistence type="predicted"/>
<dbReference type="Gene3D" id="3.40.50.1010">
    <property type="entry name" value="5'-nuclease"/>
    <property type="match status" value="1"/>
</dbReference>
<dbReference type="PANTHER" id="PTHR14379:SF3">
    <property type="entry name" value="MEIOSIS REGULATOR AND MRNA STABILITY FACTOR 1"/>
    <property type="match status" value="1"/>
</dbReference>
<evidence type="ECO:0000313" key="3">
    <source>
        <dbReference type="EMBL" id="TCD68928.1"/>
    </source>
</evidence>
<sequence>MPLHDSVAIFWDYENCAPQTGGSGFGVAHRLRNIALKYGSIKSFKAYLPPLADQASDKSKTLRAELQSSGVSLIDCQNNGRKDVADKMMLVDMMQFGWDNAAPATIVLVTADRDFAYGVSVLKMRHYRVILVAPTSGAVHETLKCQASAIYDWDTEVLGKPVSGSYPPELGAVHETLKCQASAIYDWDTEVLGKPVSGSYPPELGSRPVPQLTIATRGSHARRQSDASRLPTIPQAATPVTASNSGDSRNGGSAPHSRNTSDDHSSEPGQGSSSGHRTLRQYASSDPVLESQWATKKGKELAVGSKGSSLTSPAGTYTTALSPSDSTSPTAREAHSPRIMEHDECPYTDEPSETPADYLDANPRHRGAPIDSSSRQNQNVTATLPAPASPRAVGSPLARPATAAAIMSSRRDPPPDYLNDPPSAIVEISVQNMPRSHVTATYESVPHLPTEPHVARVNLHRPIPQAFFPLVQLLREMRDEGNPRPLRSNVAIKLIHRQKNVYELARVNKFKAYCEQACREGIVELGGREGGAWISLSIP</sequence>
<dbReference type="OrthoDB" id="549353at2759"/>
<feature type="domain" description="NYN" evidence="2">
    <location>
        <begin position="7"/>
        <end position="138"/>
    </location>
</feature>
<reference evidence="3 4" key="1">
    <citation type="submission" date="2018-11" db="EMBL/GenBank/DDBJ databases">
        <title>Genome assembly of Steccherinum ochraceum LE-BIN_3174, the white-rot fungus of the Steccherinaceae family (The Residual Polyporoid clade, Polyporales, Basidiomycota).</title>
        <authorList>
            <person name="Fedorova T.V."/>
            <person name="Glazunova O.A."/>
            <person name="Landesman E.O."/>
            <person name="Moiseenko K.V."/>
            <person name="Psurtseva N.V."/>
            <person name="Savinova O.S."/>
            <person name="Shakhova N.V."/>
            <person name="Tyazhelova T.V."/>
            <person name="Vasina D.V."/>
        </authorList>
    </citation>
    <scope>NUCLEOTIDE SEQUENCE [LARGE SCALE GENOMIC DNA]</scope>
    <source>
        <strain evidence="3 4">LE-BIN_3174</strain>
    </source>
</reference>
<dbReference type="Pfam" id="PF01936">
    <property type="entry name" value="NYN"/>
    <property type="match status" value="1"/>
</dbReference>
<dbReference type="InterPro" id="IPR021139">
    <property type="entry name" value="NYN"/>
</dbReference>
<dbReference type="CDD" id="cd10910">
    <property type="entry name" value="PIN_limkain_b1_N_like"/>
    <property type="match status" value="1"/>
</dbReference>
<feature type="compositionally biased region" description="Polar residues" evidence="1">
    <location>
        <begin position="267"/>
        <end position="284"/>
    </location>
</feature>
<dbReference type="GO" id="GO:1905762">
    <property type="term" value="F:CCR4-NOT complex binding"/>
    <property type="evidence" value="ECO:0007669"/>
    <property type="project" value="TreeGrafter"/>
</dbReference>
<dbReference type="InterPro" id="IPR024768">
    <property type="entry name" value="Marf1"/>
</dbReference>
<organism evidence="3 4">
    <name type="scientific">Steccherinum ochraceum</name>
    <dbReference type="NCBI Taxonomy" id="92696"/>
    <lineage>
        <taxon>Eukaryota</taxon>
        <taxon>Fungi</taxon>
        <taxon>Dikarya</taxon>
        <taxon>Basidiomycota</taxon>
        <taxon>Agaricomycotina</taxon>
        <taxon>Agaricomycetes</taxon>
        <taxon>Polyporales</taxon>
        <taxon>Steccherinaceae</taxon>
        <taxon>Steccherinum</taxon>
    </lineage>
</organism>
<evidence type="ECO:0000313" key="4">
    <source>
        <dbReference type="Proteomes" id="UP000292702"/>
    </source>
</evidence>